<evidence type="ECO:0000313" key="3">
    <source>
        <dbReference type="Proteomes" id="UP000051054"/>
    </source>
</evidence>
<dbReference type="GO" id="GO:0010181">
    <property type="term" value="F:FMN binding"/>
    <property type="evidence" value="ECO:0007669"/>
    <property type="project" value="TreeGrafter"/>
</dbReference>
<dbReference type="InterPro" id="IPR005025">
    <property type="entry name" value="FMN_Rdtase-like_dom"/>
</dbReference>
<dbReference type="OrthoDB" id="9812295at2"/>
<dbReference type="PANTHER" id="PTHR30543:SF21">
    <property type="entry name" value="NAD(P)H-DEPENDENT FMN REDUCTASE LOT6"/>
    <property type="match status" value="1"/>
</dbReference>
<reference evidence="2 3" key="1">
    <citation type="journal article" date="2015" name="Genome Announc.">
        <title>Expanding the biotechnology potential of lactobacilli through comparative genomics of 213 strains and associated genera.</title>
        <authorList>
            <person name="Sun Z."/>
            <person name="Harris H.M."/>
            <person name="McCann A."/>
            <person name="Guo C."/>
            <person name="Argimon S."/>
            <person name="Zhang W."/>
            <person name="Yang X."/>
            <person name="Jeffery I.B."/>
            <person name="Cooney J.C."/>
            <person name="Kagawa T.F."/>
            <person name="Liu W."/>
            <person name="Song Y."/>
            <person name="Salvetti E."/>
            <person name="Wrobel A."/>
            <person name="Rasinkangas P."/>
            <person name="Parkhill J."/>
            <person name="Rea M.C."/>
            <person name="O'Sullivan O."/>
            <person name="Ritari J."/>
            <person name="Douillard F.P."/>
            <person name="Paul Ross R."/>
            <person name="Yang R."/>
            <person name="Briner A.E."/>
            <person name="Felis G.E."/>
            <person name="de Vos W.M."/>
            <person name="Barrangou R."/>
            <person name="Klaenhammer T.R."/>
            <person name="Caufield P.W."/>
            <person name="Cui Y."/>
            <person name="Zhang H."/>
            <person name="O'Toole P.W."/>
        </authorList>
    </citation>
    <scope>NUCLEOTIDE SEQUENCE [LARGE SCALE GENOMIC DNA]</scope>
    <source>
        <strain evidence="2 3">DSM 18933</strain>
    </source>
</reference>
<organism evidence="2 3">
    <name type="scientific">Ligilactobacillus hayakitensis DSM 18933 = JCM 14209</name>
    <dbReference type="NCBI Taxonomy" id="1423755"/>
    <lineage>
        <taxon>Bacteria</taxon>
        <taxon>Bacillati</taxon>
        <taxon>Bacillota</taxon>
        <taxon>Bacilli</taxon>
        <taxon>Lactobacillales</taxon>
        <taxon>Lactobacillaceae</taxon>
        <taxon>Ligilactobacillus</taxon>
    </lineage>
</organism>
<sequence>MKLVGIVGTNADFSLNRKLLQFMQKHFASQAEIEILEIKDLEAFLDPNQAPSQNVKTFSDKIKAADGVIISTPEYDHTIPAPLASALEWLSQTQALKFKKVLVTGASYGMLGTLRAQEHLFQILHSPSLSAITMPGKEFLLRRASEAFDDNGNLKDANVQAELDAYFAEFISFINA</sequence>
<name>A0A0R1WUQ2_9LACO</name>
<dbReference type="SUPFAM" id="SSF52218">
    <property type="entry name" value="Flavoproteins"/>
    <property type="match status" value="1"/>
</dbReference>
<protein>
    <submittedName>
        <fullName evidence="2">Oxidoreductase</fullName>
    </submittedName>
</protein>
<dbReference type="Gene3D" id="3.40.50.360">
    <property type="match status" value="1"/>
</dbReference>
<dbReference type="EMBL" id="AZGD01000030">
    <property type="protein sequence ID" value="KRM19828.1"/>
    <property type="molecule type" value="Genomic_DNA"/>
</dbReference>
<proteinExistence type="predicted"/>
<accession>A0A0R1WUQ2</accession>
<dbReference type="GO" id="GO:0005829">
    <property type="term" value="C:cytosol"/>
    <property type="evidence" value="ECO:0007669"/>
    <property type="project" value="TreeGrafter"/>
</dbReference>
<dbReference type="InterPro" id="IPR029039">
    <property type="entry name" value="Flavoprotein-like_sf"/>
</dbReference>
<feature type="domain" description="NADPH-dependent FMN reductase-like" evidence="1">
    <location>
        <begin position="1"/>
        <end position="144"/>
    </location>
</feature>
<dbReference type="STRING" id="1423755.FC40_GL001299"/>
<dbReference type="InterPro" id="IPR050712">
    <property type="entry name" value="NAD(P)H-dep_reductase"/>
</dbReference>
<dbReference type="AlphaFoldDB" id="A0A0R1WUQ2"/>
<dbReference type="eggNOG" id="COG0431">
    <property type="taxonomic scope" value="Bacteria"/>
</dbReference>
<gene>
    <name evidence="2" type="ORF">FC40_GL001299</name>
</gene>
<dbReference type="PANTHER" id="PTHR30543">
    <property type="entry name" value="CHROMATE REDUCTASE"/>
    <property type="match status" value="1"/>
</dbReference>
<dbReference type="Pfam" id="PF03358">
    <property type="entry name" value="FMN_red"/>
    <property type="match status" value="1"/>
</dbReference>
<keyword evidence="3" id="KW-1185">Reference proteome</keyword>
<evidence type="ECO:0000313" key="2">
    <source>
        <dbReference type="EMBL" id="KRM19828.1"/>
    </source>
</evidence>
<evidence type="ECO:0000259" key="1">
    <source>
        <dbReference type="Pfam" id="PF03358"/>
    </source>
</evidence>
<dbReference type="PATRIC" id="fig|1423755.3.peg.1376"/>
<dbReference type="GO" id="GO:0016491">
    <property type="term" value="F:oxidoreductase activity"/>
    <property type="evidence" value="ECO:0007669"/>
    <property type="project" value="InterPro"/>
</dbReference>
<dbReference type="RefSeq" id="WP_081774083.1">
    <property type="nucleotide sequence ID" value="NZ_AZGD01000030.1"/>
</dbReference>
<dbReference type="Proteomes" id="UP000051054">
    <property type="component" value="Unassembled WGS sequence"/>
</dbReference>
<comment type="caution">
    <text evidence="2">The sequence shown here is derived from an EMBL/GenBank/DDBJ whole genome shotgun (WGS) entry which is preliminary data.</text>
</comment>